<dbReference type="GO" id="GO:0140359">
    <property type="term" value="F:ABC-type transporter activity"/>
    <property type="evidence" value="ECO:0007669"/>
    <property type="project" value="InterPro"/>
</dbReference>
<dbReference type="KEGG" id="cpy:Cphy_3597"/>
<accession>A9KIT3</accession>
<organism evidence="7 8">
    <name type="scientific">Lachnoclostridium phytofermentans (strain ATCC 700394 / DSM 18823 / ISDg)</name>
    <name type="common">Clostridium phytofermentans</name>
    <dbReference type="NCBI Taxonomy" id="357809"/>
    <lineage>
        <taxon>Bacteria</taxon>
        <taxon>Bacillati</taxon>
        <taxon>Bacillota</taxon>
        <taxon>Clostridia</taxon>
        <taxon>Lachnospirales</taxon>
        <taxon>Lachnospiraceae</taxon>
    </lineage>
</organism>
<keyword evidence="8" id="KW-1185">Reference proteome</keyword>
<sequence length="231" mass="25891">MSFRRIKTVYGKQLRDLTKNPTLVISFLVLPFLGFFFSKMDIPTEEIRMMTRLYLPMYVAMCGLMGTGSTMAEEKEKNTLRVLMMSNVKPAEYMASICLFVLTIQSFGVAYFIYLGGFHGIEILRAIIVILLGSLCTMSLGSTIGLIAKSQMNANSYLTPVMLIVGILPALAGLNRDLYPIAKYIYSTQMSEAMTNISKPLPLETIIIMLANMALCVAIFIRVYKKNRLDD</sequence>
<comment type="subcellular location">
    <subcellularLocation>
        <location evidence="1">Membrane</location>
        <topology evidence="1">Multi-pass membrane protein</topology>
    </subcellularLocation>
</comment>
<keyword evidence="2 5" id="KW-0812">Transmembrane</keyword>
<evidence type="ECO:0000256" key="4">
    <source>
        <dbReference type="ARBA" id="ARBA00023136"/>
    </source>
</evidence>
<dbReference type="InterPro" id="IPR013525">
    <property type="entry name" value="ABC2_TM"/>
</dbReference>
<dbReference type="EMBL" id="CP000885">
    <property type="protein sequence ID" value="ABX43946.1"/>
    <property type="molecule type" value="Genomic_DNA"/>
</dbReference>
<evidence type="ECO:0000256" key="2">
    <source>
        <dbReference type="ARBA" id="ARBA00022692"/>
    </source>
</evidence>
<proteinExistence type="predicted"/>
<dbReference type="Pfam" id="PF12698">
    <property type="entry name" value="ABC2_membrane_3"/>
    <property type="match status" value="1"/>
</dbReference>
<feature type="transmembrane region" description="Helical" evidence="5">
    <location>
        <begin position="206"/>
        <end position="224"/>
    </location>
</feature>
<dbReference type="GO" id="GO:0016020">
    <property type="term" value="C:membrane"/>
    <property type="evidence" value="ECO:0007669"/>
    <property type="project" value="UniProtKB-SubCell"/>
</dbReference>
<dbReference type="RefSeq" id="WP_012201594.1">
    <property type="nucleotide sequence ID" value="NC_010001.1"/>
</dbReference>
<dbReference type="AlphaFoldDB" id="A9KIT3"/>
<feature type="transmembrane region" description="Helical" evidence="5">
    <location>
        <begin position="21"/>
        <end position="38"/>
    </location>
</feature>
<dbReference type="eggNOG" id="COG1668">
    <property type="taxonomic scope" value="Bacteria"/>
</dbReference>
<feature type="domain" description="ABC-2 type transporter transmembrane" evidence="6">
    <location>
        <begin position="54"/>
        <end position="221"/>
    </location>
</feature>
<name>A9KIT3_LACP7</name>
<dbReference type="STRING" id="357809.Cphy_3597"/>
<evidence type="ECO:0000256" key="5">
    <source>
        <dbReference type="SAM" id="Phobius"/>
    </source>
</evidence>
<dbReference type="HOGENOM" id="CLU_098606_0_0_9"/>
<evidence type="ECO:0000256" key="1">
    <source>
        <dbReference type="ARBA" id="ARBA00004141"/>
    </source>
</evidence>
<feature type="transmembrane region" description="Helical" evidence="5">
    <location>
        <begin position="53"/>
        <end position="72"/>
    </location>
</feature>
<evidence type="ECO:0000313" key="8">
    <source>
        <dbReference type="Proteomes" id="UP000000370"/>
    </source>
</evidence>
<keyword evidence="3 5" id="KW-1133">Transmembrane helix</keyword>
<evidence type="ECO:0000313" key="7">
    <source>
        <dbReference type="EMBL" id="ABX43946.1"/>
    </source>
</evidence>
<protein>
    <submittedName>
        <fullName evidence="7">ABC-2 type transporter</fullName>
    </submittedName>
</protein>
<keyword evidence="4 5" id="KW-0472">Membrane</keyword>
<feature type="transmembrane region" description="Helical" evidence="5">
    <location>
        <begin position="155"/>
        <end position="174"/>
    </location>
</feature>
<evidence type="ECO:0000256" key="3">
    <source>
        <dbReference type="ARBA" id="ARBA00022989"/>
    </source>
</evidence>
<dbReference type="Proteomes" id="UP000000370">
    <property type="component" value="Chromosome"/>
</dbReference>
<evidence type="ECO:0000259" key="6">
    <source>
        <dbReference type="Pfam" id="PF12698"/>
    </source>
</evidence>
<dbReference type="OrthoDB" id="3182222at2"/>
<feature type="transmembrane region" description="Helical" evidence="5">
    <location>
        <begin position="126"/>
        <end position="148"/>
    </location>
</feature>
<gene>
    <name evidence="7" type="ordered locus">Cphy_3597</name>
</gene>
<reference evidence="8" key="1">
    <citation type="submission" date="2007-11" db="EMBL/GenBank/DDBJ databases">
        <title>Complete genome sequence of Clostridium phytofermentans ISDg.</title>
        <authorList>
            <person name="Leschine S.B."/>
            <person name="Warnick T.A."/>
            <person name="Blanchard J.L."/>
            <person name="Schnell D.J."/>
            <person name="Petit E.L."/>
            <person name="LaTouf W.G."/>
            <person name="Copeland A."/>
            <person name="Lucas S."/>
            <person name="Lapidus A."/>
            <person name="Barry K."/>
            <person name="Glavina del Rio T."/>
            <person name="Dalin E."/>
            <person name="Tice H."/>
            <person name="Pitluck S."/>
            <person name="Kiss H."/>
            <person name="Brettin T."/>
            <person name="Bruce D."/>
            <person name="Detter J.C."/>
            <person name="Han C."/>
            <person name="Kuske C."/>
            <person name="Schmutz J."/>
            <person name="Larimer F."/>
            <person name="Land M."/>
            <person name="Hauser L."/>
            <person name="Kyrpides N."/>
            <person name="Kim E.A."/>
            <person name="Richardson P."/>
        </authorList>
    </citation>
    <scope>NUCLEOTIDE SEQUENCE [LARGE SCALE GENOMIC DNA]</scope>
    <source>
        <strain evidence="8">ATCC 700394 / DSM 18823 / ISDg</strain>
    </source>
</reference>
<feature type="transmembrane region" description="Helical" evidence="5">
    <location>
        <begin position="93"/>
        <end position="114"/>
    </location>
</feature>